<protein>
    <submittedName>
        <fullName evidence="1">Uncharacterized protein</fullName>
    </submittedName>
</protein>
<evidence type="ECO:0000313" key="2">
    <source>
        <dbReference type="Proteomes" id="UP000324222"/>
    </source>
</evidence>
<dbReference type="Proteomes" id="UP000324222">
    <property type="component" value="Unassembled WGS sequence"/>
</dbReference>
<accession>A0A5B7GIB4</accession>
<organism evidence="1 2">
    <name type="scientific">Portunus trituberculatus</name>
    <name type="common">Swimming crab</name>
    <name type="synonym">Neptunus trituberculatus</name>
    <dbReference type="NCBI Taxonomy" id="210409"/>
    <lineage>
        <taxon>Eukaryota</taxon>
        <taxon>Metazoa</taxon>
        <taxon>Ecdysozoa</taxon>
        <taxon>Arthropoda</taxon>
        <taxon>Crustacea</taxon>
        <taxon>Multicrustacea</taxon>
        <taxon>Malacostraca</taxon>
        <taxon>Eumalacostraca</taxon>
        <taxon>Eucarida</taxon>
        <taxon>Decapoda</taxon>
        <taxon>Pleocyemata</taxon>
        <taxon>Brachyura</taxon>
        <taxon>Eubrachyura</taxon>
        <taxon>Portunoidea</taxon>
        <taxon>Portunidae</taxon>
        <taxon>Portuninae</taxon>
        <taxon>Portunus</taxon>
    </lineage>
</organism>
<sequence>MTPRVYYYSPMTLCTVVVVTITISTPFAAASPKIEGSEQQFIRLADLHASSAPSCFDPLYQEWRRAASFLTLSSSPLPAIALVTINVLEKKSGMLPNARLERLHQARPFNPPTPTSSFQ</sequence>
<proteinExistence type="predicted"/>
<keyword evidence="2" id="KW-1185">Reference proteome</keyword>
<gene>
    <name evidence="1" type="ORF">E2C01_051158</name>
</gene>
<name>A0A5B7GIB4_PORTR</name>
<dbReference type="AlphaFoldDB" id="A0A5B7GIB4"/>
<reference evidence="1 2" key="1">
    <citation type="submission" date="2019-05" db="EMBL/GenBank/DDBJ databases">
        <title>Another draft genome of Portunus trituberculatus and its Hox gene families provides insights of decapod evolution.</title>
        <authorList>
            <person name="Jeong J.-H."/>
            <person name="Song I."/>
            <person name="Kim S."/>
            <person name="Choi T."/>
            <person name="Kim D."/>
            <person name="Ryu S."/>
            <person name="Kim W."/>
        </authorList>
    </citation>
    <scope>NUCLEOTIDE SEQUENCE [LARGE SCALE GENOMIC DNA]</scope>
    <source>
        <tissue evidence="1">Muscle</tissue>
    </source>
</reference>
<comment type="caution">
    <text evidence="1">The sequence shown here is derived from an EMBL/GenBank/DDBJ whole genome shotgun (WGS) entry which is preliminary data.</text>
</comment>
<evidence type="ECO:0000313" key="1">
    <source>
        <dbReference type="EMBL" id="MPC57183.1"/>
    </source>
</evidence>
<dbReference type="EMBL" id="VSRR010014573">
    <property type="protein sequence ID" value="MPC57183.1"/>
    <property type="molecule type" value="Genomic_DNA"/>
</dbReference>